<gene>
    <name evidence="1" type="ORF">O6H91_12G090100</name>
</gene>
<accession>A0ACC2C535</accession>
<reference evidence="2" key="1">
    <citation type="journal article" date="2024" name="Proc. Natl. Acad. Sci. U.S.A.">
        <title>Extraordinary preservation of gene collinearity over three hundred million years revealed in homosporous lycophytes.</title>
        <authorList>
            <person name="Li C."/>
            <person name="Wickell D."/>
            <person name="Kuo L.Y."/>
            <person name="Chen X."/>
            <person name="Nie B."/>
            <person name="Liao X."/>
            <person name="Peng D."/>
            <person name="Ji J."/>
            <person name="Jenkins J."/>
            <person name="Williams M."/>
            <person name="Shu S."/>
            <person name="Plott C."/>
            <person name="Barry K."/>
            <person name="Rajasekar S."/>
            <person name="Grimwood J."/>
            <person name="Han X."/>
            <person name="Sun S."/>
            <person name="Hou Z."/>
            <person name="He W."/>
            <person name="Dai G."/>
            <person name="Sun C."/>
            <person name="Schmutz J."/>
            <person name="Leebens-Mack J.H."/>
            <person name="Li F.W."/>
            <person name="Wang L."/>
        </authorList>
    </citation>
    <scope>NUCLEOTIDE SEQUENCE [LARGE SCALE GENOMIC DNA]</scope>
    <source>
        <strain evidence="2">cv. PW_Plant_1</strain>
    </source>
</reference>
<dbReference type="EMBL" id="CM055103">
    <property type="protein sequence ID" value="KAJ7536964.1"/>
    <property type="molecule type" value="Genomic_DNA"/>
</dbReference>
<name>A0ACC2C535_DIPCM</name>
<evidence type="ECO:0000313" key="2">
    <source>
        <dbReference type="Proteomes" id="UP001162992"/>
    </source>
</evidence>
<evidence type="ECO:0000313" key="1">
    <source>
        <dbReference type="EMBL" id="KAJ7536964.1"/>
    </source>
</evidence>
<sequence length="69" mass="8047">MQLLLCCFLSKFLVLTIMFQLHVYCCRLVESSVMQFQCGSFYRRQYNLAFNGLESSGIATQQTKPQRLL</sequence>
<keyword evidence="2" id="KW-1185">Reference proteome</keyword>
<dbReference type="Proteomes" id="UP001162992">
    <property type="component" value="Chromosome 12"/>
</dbReference>
<comment type="caution">
    <text evidence="1">The sequence shown here is derived from an EMBL/GenBank/DDBJ whole genome shotgun (WGS) entry which is preliminary data.</text>
</comment>
<protein>
    <submittedName>
        <fullName evidence="1">Uncharacterized protein</fullName>
    </submittedName>
</protein>
<organism evidence="1 2">
    <name type="scientific">Diphasiastrum complanatum</name>
    <name type="common">Issler's clubmoss</name>
    <name type="synonym">Lycopodium complanatum</name>
    <dbReference type="NCBI Taxonomy" id="34168"/>
    <lineage>
        <taxon>Eukaryota</taxon>
        <taxon>Viridiplantae</taxon>
        <taxon>Streptophyta</taxon>
        <taxon>Embryophyta</taxon>
        <taxon>Tracheophyta</taxon>
        <taxon>Lycopodiopsida</taxon>
        <taxon>Lycopodiales</taxon>
        <taxon>Lycopodiaceae</taxon>
        <taxon>Lycopodioideae</taxon>
        <taxon>Diphasiastrum</taxon>
    </lineage>
</organism>
<proteinExistence type="predicted"/>